<gene>
    <name evidence="2" type="ORF">SAMN05421739_1152</name>
</gene>
<dbReference type="PROSITE" id="PS51257">
    <property type="entry name" value="PROKAR_LIPOPROTEIN"/>
    <property type="match status" value="1"/>
</dbReference>
<dbReference type="AlphaFoldDB" id="A0A1I2ZLL4"/>
<sequence length="157" mass="17804">MKEKALFILLTVVTLFGCSHKNAFLKQSINYDTVELEKLNKNAQLNDTDSLDNVFIDDSEFCIKFKGGDKALVKYFADSFQLPANVKHDNIKGKVLATFIVNEKGEVGDVKIEKGLGEEIDKEVIKVVSEMPKWIWDCESKPTRPVKTKRFAPFTID</sequence>
<dbReference type="Gene3D" id="3.30.1150.10">
    <property type="match status" value="1"/>
</dbReference>
<dbReference type="GO" id="GO:0055085">
    <property type="term" value="P:transmembrane transport"/>
    <property type="evidence" value="ECO:0007669"/>
    <property type="project" value="InterPro"/>
</dbReference>
<evidence type="ECO:0000313" key="2">
    <source>
        <dbReference type="EMBL" id="SFH38011.1"/>
    </source>
</evidence>
<proteinExistence type="predicted"/>
<keyword evidence="3" id="KW-1185">Reference proteome</keyword>
<feature type="domain" description="TonB C-terminal" evidence="1">
    <location>
        <begin position="82"/>
        <end position="135"/>
    </location>
</feature>
<name>A0A1I2ZLL4_9BACT</name>
<dbReference type="InterPro" id="IPR037682">
    <property type="entry name" value="TonB_C"/>
</dbReference>
<dbReference type="Pfam" id="PF03544">
    <property type="entry name" value="TonB_C"/>
    <property type="match status" value="1"/>
</dbReference>
<dbReference type="EMBL" id="FOOT01000015">
    <property type="protein sequence ID" value="SFH38011.1"/>
    <property type="molecule type" value="Genomic_DNA"/>
</dbReference>
<accession>A0A1I2ZLL4</accession>
<dbReference type="OrthoDB" id="9814002at2"/>
<dbReference type="STRING" id="1436961.SAMN05421739_1152"/>
<protein>
    <submittedName>
        <fullName evidence="2">TonB protein C-terminal</fullName>
    </submittedName>
</protein>
<dbReference type="Proteomes" id="UP000198724">
    <property type="component" value="Unassembled WGS sequence"/>
</dbReference>
<evidence type="ECO:0000313" key="3">
    <source>
        <dbReference type="Proteomes" id="UP000198724"/>
    </source>
</evidence>
<dbReference type="SUPFAM" id="SSF74653">
    <property type="entry name" value="TolA/TonB C-terminal domain"/>
    <property type="match status" value="1"/>
</dbReference>
<organism evidence="2 3">
    <name type="scientific">Pontibacter chinhatensis</name>
    <dbReference type="NCBI Taxonomy" id="1436961"/>
    <lineage>
        <taxon>Bacteria</taxon>
        <taxon>Pseudomonadati</taxon>
        <taxon>Bacteroidota</taxon>
        <taxon>Cytophagia</taxon>
        <taxon>Cytophagales</taxon>
        <taxon>Hymenobacteraceae</taxon>
        <taxon>Pontibacter</taxon>
    </lineage>
</organism>
<reference evidence="3" key="1">
    <citation type="submission" date="2016-10" db="EMBL/GenBank/DDBJ databases">
        <authorList>
            <person name="Varghese N."/>
            <person name="Submissions S."/>
        </authorList>
    </citation>
    <scope>NUCLEOTIDE SEQUENCE [LARGE SCALE GENOMIC DNA]</scope>
    <source>
        <strain evidence="3">LP51</strain>
    </source>
</reference>
<evidence type="ECO:0000259" key="1">
    <source>
        <dbReference type="Pfam" id="PF03544"/>
    </source>
</evidence>
<dbReference type="RefSeq" id="WP_139217862.1">
    <property type="nucleotide sequence ID" value="NZ_FOOT01000015.1"/>
</dbReference>